<feature type="domain" description="Retrotransposon gag" evidence="2">
    <location>
        <begin position="12"/>
        <end position="95"/>
    </location>
</feature>
<dbReference type="EMBL" id="JACGWM010000240">
    <property type="protein sequence ID" value="KAL0310240.1"/>
    <property type="molecule type" value="Genomic_DNA"/>
</dbReference>
<dbReference type="AlphaFoldDB" id="A0AAW2KWB6"/>
<sequence>MPMGYQQPKFRQFDGNTFDWYTDFEAGSIDRWEQLEQEFLNRFYSTRRTVNMVELTTSRQWKEEPVIDDINRWRNLSLNCKDRRFEASTIEMCIQRMHWGLRYILQGILPKSFEELATRAHDMELSMTTSWVEGPPIQELRRTKEKQKVRRWGKPFSKAQSKESMAVNVAPFKLKMKKVLGDNKPFTKIESHFTDAKYYIEDAKKRKEVLPPEEPKSCNNQNTRKNDSSTLKVELSKGLTLPLTQINMKQPSKPPLKGFVPATQEEERGHEALAIDEKGFDPKAFKLLIKAEYNSKEKVSLGKLPPEATDKKLHGLNATQIMLKEKGHAIQDSRVGLGFTPPKPVRIPIKRINNNYVSERFSSTKDHKREET</sequence>
<feature type="compositionally biased region" description="Polar residues" evidence="1">
    <location>
        <begin position="217"/>
        <end position="229"/>
    </location>
</feature>
<reference evidence="3" key="1">
    <citation type="submission" date="2020-06" db="EMBL/GenBank/DDBJ databases">
        <authorList>
            <person name="Li T."/>
            <person name="Hu X."/>
            <person name="Zhang T."/>
            <person name="Song X."/>
            <person name="Zhang H."/>
            <person name="Dai N."/>
            <person name="Sheng W."/>
            <person name="Hou X."/>
            <person name="Wei L."/>
        </authorList>
    </citation>
    <scope>NUCLEOTIDE SEQUENCE</scope>
    <source>
        <strain evidence="3">KEN8</strain>
        <tissue evidence="3">Leaf</tissue>
    </source>
</reference>
<dbReference type="InterPro" id="IPR005162">
    <property type="entry name" value="Retrotrans_gag_dom"/>
</dbReference>
<accession>A0AAW2KWB6</accession>
<evidence type="ECO:0000259" key="2">
    <source>
        <dbReference type="Pfam" id="PF03732"/>
    </source>
</evidence>
<dbReference type="Pfam" id="PF03732">
    <property type="entry name" value="Retrotrans_gag"/>
    <property type="match status" value="1"/>
</dbReference>
<dbReference type="PANTHER" id="PTHR33437">
    <property type="entry name" value="OS06G0361200 PROTEIN"/>
    <property type="match status" value="1"/>
</dbReference>
<dbReference type="PANTHER" id="PTHR33437:SF2">
    <property type="entry name" value="OS06G0361200 PROTEIN"/>
    <property type="match status" value="1"/>
</dbReference>
<gene>
    <name evidence="3" type="ORF">Scaly_2946900</name>
</gene>
<evidence type="ECO:0000313" key="3">
    <source>
        <dbReference type="EMBL" id="KAL0310240.1"/>
    </source>
</evidence>
<proteinExistence type="predicted"/>
<name>A0AAW2KWB6_9LAMI</name>
<protein>
    <recommendedName>
        <fullName evidence="2">Retrotransposon gag domain-containing protein</fullName>
    </recommendedName>
</protein>
<comment type="caution">
    <text evidence="3">The sequence shown here is derived from an EMBL/GenBank/DDBJ whole genome shotgun (WGS) entry which is preliminary data.</text>
</comment>
<organism evidence="3">
    <name type="scientific">Sesamum calycinum</name>
    <dbReference type="NCBI Taxonomy" id="2727403"/>
    <lineage>
        <taxon>Eukaryota</taxon>
        <taxon>Viridiplantae</taxon>
        <taxon>Streptophyta</taxon>
        <taxon>Embryophyta</taxon>
        <taxon>Tracheophyta</taxon>
        <taxon>Spermatophyta</taxon>
        <taxon>Magnoliopsida</taxon>
        <taxon>eudicotyledons</taxon>
        <taxon>Gunneridae</taxon>
        <taxon>Pentapetalae</taxon>
        <taxon>asterids</taxon>
        <taxon>lamiids</taxon>
        <taxon>Lamiales</taxon>
        <taxon>Pedaliaceae</taxon>
        <taxon>Sesamum</taxon>
    </lineage>
</organism>
<evidence type="ECO:0000256" key="1">
    <source>
        <dbReference type="SAM" id="MobiDB-lite"/>
    </source>
</evidence>
<reference evidence="3" key="2">
    <citation type="journal article" date="2024" name="Plant">
        <title>Genomic evolution and insights into agronomic trait innovations of Sesamum species.</title>
        <authorList>
            <person name="Miao H."/>
            <person name="Wang L."/>
            <person name="Qu L."/>
            <person name="Liu H."/>
            <person name="Sun Y."/>
            <person name="Le M."/>
            <person name="Wang Q."/>
            <person name="Wei S."/>
            <person name="Zheng Y."/>
            <person name="Lin W."/>
            <person name="Duan Y."/>
            <person name="Cao H."/>
            <person name="Xiong S."/>
            <person name="Wang X."/>
            <person name="Wei L."/>
            <person name="Li C."/>
            <person name="Ma Q."/>
            <person name="Ju M."/>
            <person name="Zhao R."/>
            <person name="Li G."/>
            <person name="Mu C."/>
            <person name="Tian Q."/>
            <person name="Mei H."/>
            <person name="Zhang T."/>
            <person name="Gao T."/>
            <person name="Zhang H."/>
        </authorList>
    </citation>
    <scope>NUCLEOTIDE SEQUENCE</scope>
    <source>
        <strain evidence="3">KEN8</strain>
    </source>
</reference>
<feature type="region of interest" description="Disordered" evidence="1">
    <location>
        <begin position="210"/>
        <end position="229"/>
    </location>
</feature>